<reference evidence="2" key="1">
    <citation type="journal article" date="2019" name="Int. J. Syst. Evol. Microbiol.">
        <title>The Global Catalogue of Microorganisms (GCM) 10K type strain sequencing project: providing services to taxonomists for standard genome sequencing and annotation.</title>
        <authorList>
            <consortium name="The Broad Institute Genomics Platform"/>
            <consortium name="The Broad Institute Genome Sequencing Center for Infectious Disease"/>
            <person name="Wu L."/>
            <person name="Ma J."/>
        </authorList>
    </citation>
    <scope>NUCLEOTIDE SEQUENCE [LARGE SCALE GENOMIC DNA]</scope>
    <source>
        <strain evidence="2">CGMCC 1.12806</strain>
    </source>
</reference>
<evidence type="ECO:0008006" key="3">
    <source>
        <dbReference type="Google" id="ProtNLM"/>
    </source>
</evidence>
<name>A0ABQ1GH23_9GAMM</name>
<accession>A0ABQ1GH23</accession>
<gene>
    <name evidence="1" type="ORF">GCM10011328_18200</name>
</gene>
<evidence type="ECO:0000313" key="2">
    <source>
        <dbReference type="Proteomes" id="UP000627464"/>
    </source>
</evidence>
<organism evidence="1 2">
    <name type="scientific">Hafnia psychrotolerans</name>
    <dbReference type="NCBI Taxonomy" id="1477018"/>
    <lineage>
        <taxon>Bacteria</taxon>
        <taxon>Pseudomonadati</taxon>
        <taxon>Pseudomonadota</taxon>
        <taxon>Gammaproteobacteria</taxon>
        <taxon>Enterobacterales</taxon>
        <taxon>Hafniaceae</taxon>
        <taxon>Hafnia</taxon>
    </lineage>
</organism>
<dbReference type="EMBL" id="BMFZ01000004">
    <property type="protein sequence ID" value="GGA43528.1"/>
    <property type="molecule type" value="Genomic_DNA"/>
</dbReference>
<proteinExistence type="predicted"/>
<sequence length="99" mass="11357">MAKECPSYFTLQLCWLALLTPVTELIKIQRVRSVAAWLQRELFWVKNNEVDDKDRAPPLTIDCFLSVSITASSSEKASAYRITTDRLKWGQVPSGFHLR</sequence>
<dbReference type="Proteomes" id="UP000627464">
    <property type="component" value="Unassembled WGS sequence"/>
</dbReference>
<evidence type="ECO:0000313" key="1">
    <source>
        <dbReference type="EMBL" id="GGA43528.1"/>
    </source>
</evidence>
<comment type="caution">
    <text evidence="1">The sequence shown here is derived from an EMBL/GenBank/DDBJ whole genome shotgun (WGS) entry which is preliminary data.</text>
</comment>
<keyword evidence="2" id="KW-1185">Reference proteome</keyword>
<protein>
    <recommendedName>
        <fullName evidence="3">Secreted protein</fullName>
    </recommendedName>
</protein>